<organism evidence="1 2">
    <name type="scientific">Eumeta variegata</name>
    <name type="common">Bagworm moth</name>
    <name type="synonym">Eumeta japonica</name>
    <dbReference type="NCBI Taxonomy" id="151549"/>
    <lineage>
        <taxon>Eukaryota</taxon>
        <taxon>Metazoa</taxon>
        <taxon>Ecdysozoa</taxon>
        <taxon>Arthropoda</taxon>
        <taxon>Hexapoda</taxon>
        <taxon>Insecta</taxon>
        <taxon>Pterygota</taxon>
        <taxon>Neoptera</taxon>
        <taxon>Endopterygota</taxon>
        <taxon>Lepidoptera</taxon>
        <taxon>Glossata</taxon>
        <taxon>Ditrysia</taxon>
        <taxon>Tineoidea</taxon>
        <taxon>Psychidae</taxon>
        <taxon>Oiketicinae</taxon>
        <taxon>Eumeta</taxon>
    </lineage>
</organism>
<sequence length="145" mass="15991">MISTLCDCLTRDHRGLELSALVFRIKFNYIKPPHSSARSAPKEGYKVYSPTFSIANRVSFESVICGERPHGDLCHYVTSVKVTSGFKRDLRNTTRSGNGSTASLVETITTGEERFLSDDHELDVRASTGPTSWTAVLVKVAGHRS</sequence>
<reference evidence="1 2" key="1">
    <citation type="journal article" date="2019" name="Commun. Biol.">
        <title>The bagworm genome reveals a unique fibroin gene that provides high tensile strength.</title>
        <authorList>
            <person name="Kono N."/>
            <person name="Nakamura H."/>
            <person name="Ohtoshi R."/>
            <person name="Tomita M."/>
            <person name="Numata K."/>
            <person name="Arakawa K."/>
        </authorList>
    </citation>
    <scope>NUCLEOTIDE SEQUENCE [LARGE SCALE GENOMIC DNA]</scope>
</reference>
<dbReference type="AlphaFoldDB" id="A0A4C1S815"/>
<dbReference type="EMBL" id="BGZK01003186">
    <property type="protein sequence ID" value="GBO98401.1"/>
    <property type="molecule type" value="Genomic_DNA"/>
</dbReference>
<dbReference type="Proteomes" id="UP000299102">
    <property type="component" value="Unassembled WGS sequence"/>
</dbReference>
<protein>
    <submittedName>
        <fullName evidence="1">Uncharacterized protein</fullName>
    </submittedName>
</protein>
<evidence type="ECO:0000313" key="1">
    <source>
        <dbReference type="EMBL" id="GBO98401.1"/>
    </source>
</evidence>
<keyword evidence="2" id="KW-1185">Reference proteome</keyword>
<proteinExistence type="predicted"/>
<comment type="caution">
    <text evidence="1">The sequence shown here is derived from an EMBL/GenBank/DDBJ whole genome shotgun (WGS) entry which is preliminary data.</text>
</comment>
<evidence type="ECO:0000313" key="2">
    <source>
        <dbReference type="Proteomes" id="UP000299102"/>
    </source>
</evidence>
<accession>A0A4C1S815</accession>
<gene>
    <name evidence="1" type="ORF">EVAR_65002_1</name>
</gene>
<name>A0A4C1S815_EUMVA</name>